<keyword evidence="1" id="KW-1133">Transmembrane helix</keyword>
<keyword evidence="1" id="KW-0812">Transmembrane</keyword>
<feature type="transmembrane region" description="Helical" evidence="1">
    <location>
        <begin position="121"/>
        <end position="140"/>
    </location>
</feature>
<keyword evidence="1" id="KW-0472">Membrane</keyword>
<dbReference type="OrthoDB" id="4157173at2759"/>
<dbReference type="InterPro" id="IPR025363">
    <property type="entry name" value="DUF4267"/>
</dbReference>
<dbReference type="AlphaFoldDB" id="A0A8K0RKE8"/>
<evidence type="ECO:0000313" key="3">
    <source>
        <dbReference type="Proteomes" id="UP000813461"/>
    </source>
</evidence>
<evidence type="ECO:0000256" key="1">
    <source>
        <dbReference type="SAM" id="Phobius"/>
    </source>
</evidence>
<proteinExistence type="predicted"/>
<sequence length="171" mass="18016">MNTIAILTIFDHQKPSASLQFFSHDPNFSQIAHHFTMAFPHSLLSQSTWRNVGLGLTTVFFGLGVFGLVNPTAGGKSLGVIPTTPEGHSINAKGMAFLGIRDVAVASTLFWFYSTGKNKEMGALISSWVLVCVVDTWIAANGPNGVDGGIGALVFGSLVTAFAGVGLFQSP</sequence>
<keyword evidence="3" id="KW-1185">Reference proteome</keyword>
<comment type="caution">
    <text evidence="2">The sequence shown here is derived from an EMBL/GenBank/DDBJ whole genome shotgun (WGS) entry which is preliminary data.</text>
</comment>
<organism evidence="2 3">
    <name type="scientific">Paraphoma chrysanthemicola</name>
    <dbReference type="NCBI Taxonomy" id="798071"/>
    <lineage>
        <taxon>Eukaryota</taxon>
        <taxon>Fungi</taxon>
        <taxon>Dikarya</taxon>
        <taxon>Ascomycota</taxon>
        <taxon>Pezizomycotina</taxon>
        <taxon>Dothideomycetes</taxon>
        <taxon>Pleosporomycetidae</taxon>
        <taxon>Pleosporales</taxon>
        <taxon>Pleosporineae</taxon>
        <taxon>Phaeosphaeriaceae</taxon>
        <taxon>Paraphoma</taxon>
    </lineage>
</organism>
<evidence type="ECO:0000313" key="2">
    <source>
        <dbReference type="EMBL" id="KAH7094833.1"/>
    </source>
</evidence>
<feature type="transmembrane region" description="Helical" evidence="1">
    <location>
        <begin position="94"/>
        <end position="114"/>
    </location>
</feature>
<reference evidence="2" key="1">
    <citation type="journal article" date="2021" name="Nat. Commun.">
        <title>Genetic determinants of endophytism in the Arabidopsis root mycobiome.</title>
        <authorList>
            <person name="Mesny F."/>
            <person name="Miyauchi S."/>
            <person name="Thiergart T."/>
            <person name="Pickel B."/>
            <person name="Atanasova L."/>
            <person name="Karlsson M."/>
            <person name="Huettel B."/>
            <person name="Barry K.W."/>
            <person name="Haridas S."/>
            <person name="Chen C."/>
            <person name="Bauer D."/>
            <person name="Andreopoulos W."/>
            <person name="Pangilinan J."/>
            <person name="LaButti K."/>
            <person name="Riley R."/>
            <person name="Lipzen A."/>
            <person name="Clum A."/>
            <person name="Drula E."/>
            <person name="Henrissat B."/>
            <person name="Kohler A."/>
            <person name="Grigoriev I.V."/>
            <person name="Martin F.M."/>
            <person name="Hacquard S."/>
        </authorList>
    </citation>
    <scope>NUCLEOTIDE SEQUENCE</scope>
    <source>
        <strain evidence="2">MPI-SDFR-AT-0120</strain>
    </source>
</reference>
<dbReference type="Pfam" id="PF14087">
    <property type="entry name" value="DUF4267"/>
    <property type="match status" value="1"/>
</dbReference>
<gene>
    <name evidence="2" type="ORF">FB567DRAFT_511192</name>
</gene>
<feature type="transmembrane region" description="Helical" evidence="1">
    <location>
        <begin position="52"/>
        <end position="74"/>
    </location>
</feature>
<accession>A0A8K0RKE8</accession>
<protein>
    <submittedName>
        <fullName evidence="2">Uncharacterized protein</fullName>
    </submittedName>
</protein>
<dbReference type="Proteomes" id="UP000813461">
    <property type="component" value="Unassembled WGS sequence"/>
</dbReference>
<name>A0A8K0RKE8_9PLEO</name>
<feature type="transmembrane region" description="Helical" evidence="1">
    <location>
        <begin position="146"/>
        <end position="168"/>
    </location>
</feature>
<dbReference type="EMBL" id="JAGMVJ010000001">
    <property type="protein sequence ID" value="KAH7094833.1"/>
    <property type="molecule type" value="Genomic_DNA"/>
</dbReference>